<organism evidence="1">
    <name type="scientific">uncultured Caudovirales phage</name>
    <dbReference type="NCBI Taxonomy" id="2100421"/>
    <lineage>
        <taxon>Viruses</taxon>
        <taxon>Duplodnaviria</taxon>
        <taxon>Heunggongvirae</taxon>
        <taxon>Uroviricota</taxon>
        <taxon>Caudoviricetes</taxon>
        <taxon>Peduoviridae</taxon>
        <taxon>Maltschvirus</taxon>
        <taxon>Maltschvirus maltsch</taxon>
    </lineage>
</organism>
<name>A0A6J5MU76_9CAUD</name>
<gene>
    <name evidence="1" type="ORF">UFOVP567_35</name>
</gene>
<proteinExistence type="predicted"/>
<sequence length="198" mass="22296">MNNVQIKIAGSKSLPLVLQLIDKTIREDWQLLWQGFIRPTRVPGMSTNVLEKRFTLEGSTADAFDNSGVNAYSGAWTAYGSEPRYARIKEKVGGGSKVLVWHGSKDPLRKAFTNKDSDHFEIVRGKSMLWGAKGRKGDIAARLAEGGFWQPWDKTSATPKRPIIRITDQTAFEVARGIQRILRGRLGREGFRRARREP</sequence>
<dbReference type="PROSITE" id="PS50096">
    <property type="entry name" value="IQ"/>
    <property type="match status" value="1"/>
</dbReference>
<reference evidence="1" key="1">
    <citation type="submission" date="2020-04" db="EMBL/GenBank/DDBJ databases">
        <authorList>
            <person name="Chiriac C."/>
            <person name="Salcher M."/>
            <person name="Ghai R."/>
            <person name="Kavagutti S V."/>
        </authorList>
    </citation>
    <scope>NUCLEOTIDE SEQUENCE</scope>
</reference>
<dbReference type="EMBL" id="LR796544">
    <property type="protein sequence ID" value="CAB4150454.1"/>
    <property type="molecule type" value="Genomic_DNA"/>
</dbReference>
<protein>
    <submittedName>
        <fullName evidence="1">Uncharacterized protein</fullName>
    </submittedName>
</protein>
<accession>A0A6J5MU76</accession>
<evidence type="ECO:0000313" key="1">
    <source>
        <dbReference type="EMBL" id="CAB4150454.1"/>
    </source>
</evidence>